<name>A0ABV2H924_9HYPH</name>
<evidence type="ECO:0000313" key="2">
    <source>
        <dbReference type="Proteomes" id="UP001549031"/>
    </source>
</evidence>
<evidence type="ECO:0008006" key="3">
    <source>
        <dbReference type="Google" id="ProtNLM"/>
    </source>
</evidence>
<gene>
    <name evidence="1" type="ORF">ABID21_003148</name>
</gene>
<dbReference type="EMBL" id="JBEPLJ010000011">
    <property type="protein sequence ID" value="MET3587026.1"/>
    <property type="molecule type" value="Genomic_DNA"/>
</dbReference>
<keyword evidence="2" id="KW-1185">Reference proteome</keyword>
<organism evidence="1 2">
    <name type="scientific">Pseudorhizobium tarimense</name>
    <dbReference type="NCBI Taxonomy" id="1079109"/>
    <lineage>
        <taxon>Bacteria</taxon>
        <taxon>Pseudomonadati</taxon>
        <taxon>Pseudomonadota</taxon>
        <taxon>Alphaproteobacteria</taxon>
        <taxon>Hyphomicrobiales</taxon>
        <taxon>Rhizobiaceae</taxon>
        <taxon>Rhizobium/Agrobacterium group</taxon>
        <taxon>Pseudorhizobium</taxon>
    </lineage>
</organism>
<comment type="caution">
    <text evidence="1">The sequence shown here is derived from an EMBL/GenBank/DDBJ whole genome shotgun (WGS) entry which is preliminary data.</text>
</comment>
<accession>A0ABV2H924</accession>
<proteinExistence type="predicted"/>
<dbReference type="Proteomes" id="UP001549031">
    <property type="component" value="Unassembled WGS sequence"/>
</dbReference>
<evidence type="ECO:0000313" key="1">
    <source>
        <dbReference type="EMBL" id="MET3587026.1"/>
    </source>
</evidence>
<sequence>MTKYCDIVPHSAGWTYVLNGVEADCSFHTYELALEAAKAQIARDARSRVFRLQNLKGEMLPVNATSLPQGPCLG</sequence>
<reference evidence="1 2" key="1">
    <citation type="submission" date="2024-06" db="EMBL/GenBank/DDBJ databases">
        <title>Genomic Encyclopedia of Type Strains, Phase IV (KMG-IV): sequencing the most valuable type-strain genomes for metagenomic binning, comparative biology and taxonomic classification.</title>
        <authorList>
            <person name="Goeker M."/>
        </authorList>
    </citation>
    <scope>NUCLEOTIDE SEQUENCE [LARGE SCALE GENOMIC DNA]</scope>
    <source>
        <strain evidence="1 2">DSM 105042</strain>
    </source>
</reference>
<protein>
    <recommendedName>
        <fullName evidence="3">DUF2188 domain-containing protein</fullName>
    </recommendedName>
</protein>
<dbReference type="RefSeq" id="WP_247244846.1">
    <property type="nucleotide sequence ID" value="NZ_JALJRA010000011.1"/>
</dbReference>